<reference evidence="2 3" key="1">
    <citation type="submission" date="2017-03" db="EMBL/GenBank/DDBJ databases">
        <title>Genome of the blue death feigning beetle - Asbolus verrucosus.</title>
        <authorList>
            <person name="Rider S.D."/>
        </authorList>
    </citation>
    <scope>NUCLEOTIDE SEQUENCE [LARGE SCALE GENOMIC DNA]</scope>
    <source>
        <strain evidence="2">Butters</strain>
        <tissue evidence="2">Head and leg muscle</tissue>
    </source>
</reference>
<sequence>MVFIRLARSANLIASGTARTKQIVQPVVQVKTIRSPAPVPRPQPLVSYNNYQEGKWKIIRQLSDVDTDGYHWEYETENKIIAEESGKLHNVGTDAEAMRAKGFFQYTGPDNVVYTVEYTADENGFNPVGNHLPTPPPIPEAIAKALEVDRAANKL</sequence>
<protein>
    <submittedName>
        <fullName evidence="2">Chitin bind 4 domain containing protein</fullName>
    </submittedName>
</protein>
<dbReference type="PANTHER" id="PTHR10380:SF200">
    <property type="entry name" value="CUTICULAR PROTEIN 49AB-RELATED"/>
    <property type="match status" value="1"/>
</dbReference>
<dbReference type="GO" id="GO:0062129">
    <property type="term" value="C:chitin-based extracellular matrix"/>
    <property type="evidence" value="ECO:0007669"/>
    <property type="project" value="TreeGrafter"/>
</dbReference>
<organism evidence="2 3">
    <name type="scientific">Asbolus verrucosus</name>
    <name type="common">Desert ironclad beetle</name>
    <dbReference type="NCBI Taxonomy" id="1661398"/>
    <lineage>
        <taxon>Eukaryota</taxon>
        <taxon>Metazoa</taxon>
        <taxon>Ecdysozoa</taxon>
        <taxon>Arthropoda</taxon>
        <taxon>Hexapoda</taxon>
        <taxon>Insecta</taxon>
        <taxon>Pterygota</taxon>
        <taxon>Neoptera</taxon>
        <taxon>Endopterygota</taxon>
        <taxon>Coleoptera</taxon>
        <taxon>Polyphaga</taxon>
        <taxon>Cucujiformia</taxon>
        <taxon>Tenebrionidae</taxon>
        <taxon>Pimeliinae</taxon>
        <taxon>Asbolus</taxon>
    </lineage>
</organism>
<dbReference type="PROSITE" id="PS51155">
    <property type="entry name" value="CHIT_BIND_RR_2"/>
    <property type="match status" value="1"/>
</dbReference>
<proteinExistence type="predicted"/>
<dbReference type="InterPro" id="IPR050468">
    <property type="entry name" value="Cuticle_Struct_Prot"/>
</dbReference>
<dbReference type="PANTHER" id="PTHR10380">
    <property type="entry name" value="CUTICLE PROTEIN"/>
    <property type="match status" value="1"/>
</dbReference>
<evidence type="ECO:0000256" key="1">
    <source>
        <dbReference type="PROSITE-ProRule" id="PRU00497"/>
    </source>
</evidence>
<evidence type="ECO:0000313" key="2">
    <source>
        <dbReference type="EMBL" id="RZB40246.1"/>
    </source>
</evidence>
<dbReference type="AlphaFoldDB" id="A0A482VAJ9"/>
<keyword evidence="1" id="KW-0193">Cuticle</keyword>
<gene>
    <name evidence="2" type="ORF">BDFB_012904</name>
</gene>
<dbReference type="InterPro" id="IPR000618">
    <property type="entry name" value="Insect_cuticle"/>
</dbReference>
<dbReference type="OrthoDB" id="6379191at2759"/>
<name>A0A482VAJ9_ASBVE</name>
<evidence type="ECO:0000313" key="3">
    <source>
        <dbReference type="Proteomes" id="UP000292052"/>
    </source>
</evidence>
<dbReference type="EMBL" id="QDEB01120795">
    <property type="protein sequence ID" value="RZB40246.1"/>
    <property type="molecule type" value="Genomic_DNA"/>
</dbReference>
<dbReference type="Pfam" id="PF00379">
    <property type="entry name" value="Chitin_bind_4"/>
    <property type="match status" value="1"/>
</dbReference>
<accession>A0A482VAJ9</accession>
<comment type="caution">
    <text evidence="2">The sequence shown here is derived from an EMBL/GenBank/DDBJ whole genome shotgun (WGS) entry which is preliminary data.</text>
</comment>
<dbReference type="Proteomes" id="UP000292052">
    <property type="component" value="Unassembled WGS sequence"/>
</dbReference>
<dbReference type="STRING" id="1661398.A0A482VAJ9"/>
<keyword evidence="3" id="KW-1185">Reference proteome</keyword>
<dbReference type="GO" id="GO:0008010">
    <property type="term" value="F:structural constituent of chitin-based larval cuticle"/>
    <property type="evidence" value="ECO:0007669"/>
    <property type="project" value="TreeGrafter"/>
</dbReference>